<organism evidence="2 3">
    <name type="scientific">Cecembia rubra</name>
    <dbReference type="NCBI Taxonomy" id="1485585"/>
    <lineage>
        <taxon>Bacteria</taxon>
        <taxon>Pseudomonadati</taxon>
        <taxon>Bacteroidota</taxon>
        <taxon>Cytophagia</taxon>
        <taxon>Cytophagales</taxon>
        <taxon>Cyclobacteriaceae</taxon>
        <taxon>Cecembia</taxon>
    </lineage>
</organism>
<dbReference type="GO" id="GO:0008236">
    <property type="term" value="F:serine-type peptidase activity"/>
    <property type="evidence" value="ECO:0007669"/>
    <property type="project" value="InterPro"/>
</dbReference>
<evidence type="ECO:0000313" key="2">
    <source>
        <dbReference type="EMBL" id="PSL07871.1"/>
    </source>
</evidence>
<dbReference type="Proteomes" id="UP000240708">
    <property type="component" value="Unassembled WGS sequence"/>
</dbReference>
<gene>
    <name evidence="2" type="ORF">CLV48_101810</name>
</gene>
<dbReference type="GO" id="GO:0007165">
    <property type="term" value="P:signal transduction"/>
    <property type="evidence" value="ECO:0007669"/>
    <property type="project" value="TreeGrafter"/>
</dbReference>
<dbReference type="InterPro" id="IPR029045">
    <property type="entry name" value="ClpP/crotonase-like_dom_sf"/>
</dbReference>
<dbReference type="Gene3D" id="3.30.750.170">
    <property type="match status" value="1"/>
</dbReference>
<dbReference type="InterPro" id="IPR036034">
    <property type="entry name" value="PDZ_sf"/>
</dbReference>
<dbReference type="InterPro" id="IPR001478">
    <property type="entry name" value="PDZ"/>
</dbReference>
<dbReference type="RefSeq" id="WP_106565909.1">
    <property type="nucleotide sequence ID" value="NZ_JAUVYL010000110.1"/>
</dbReference>
<dbReference type="PROSITE" id="PS50106">
    <property type="entry name" value="PDZ"/>
    <property type="match status" value="1"/>
</dbReference>
<keyword evidence="2" id="KW-0378">Hydrolase</keyword>
<dbReference type="GO" id="GO:0006508">
    <property type="term" value="P:proteolysis"/>
    <property type="evidence" value="ECO:0007669"/>
    <property type="project" value="UniProtKB-KW"/>
</dbReference>
<accession>A0A2P8EEH9</accession>
<dbReference type="Pfam" id="PF18294">
    <property type="entry name" value="Pept_S41_N"/>
    <property type="match status" value="1"/>
</dbReference>
<dbReference type="PANTHER" id="PTHR32060">
    <property type="entry name" value="TAIL-SPECIFIC PROTEASE"/>
    <property type="match status" value="1"/>
</dbReference>
<dbReference type="GO" id="GO:0004175">
    <property type="term" value="F:endopeptidase activity"/>
    <property type="evidence" value="ECO:0007669"/>
    <property type="project" value="TreeGrafter"/>
</dbReference>
<dbReference type="GO" id="GO:0030288">
    <property type="term" value="C:outer membrane-bounded periplasmic space"/>
    <property type="evidence" value="ECO:0007669"/>
    <property type="project" value="TreeGrafter"/>
</dbReference>
<keyword evidence="2" id="KW-0645">Protease</keyword>
<comment type="caution">
    <text evidence="2">The sequence shown here is derived from an EMBL/GenBank/DDBJ whole genome shotgun (WGS) entry which is preliminary data.</text>
</comment>
<dbReference type="InterPro" id="IPR041613">
    <property type="entry name" value="Pept_S41_N"/>
</dbReference>
<evidence type="ECO:0000259" key="1">
    <source>
        <dbReference type="PROSITE" id="PS50106"/>
    </source>
</evidence>
<dbReference type="SMART" id="SM00228">
    <property type="entry name" value="PDZ"/>
    <property type="match status" value="1"/>
</dbReference>
<feature type="domain" description="PDZ" evidence="1">
    <location>
        <begin position="90"/>
        <end position="176"/>
    </location>
</feature>
<dbReference type="Gene3D" id="2.30.42.10">
    <property type="match status" value="1"/>
</dbReference>
<keyword evidence="3" id="KW-1185">Reference proteome</keyword>
<dbReference type="SMART" id="SM00245">
    <property type="entry name" value="TSPc"/>
    <property type="match status" value="1"/>
</dbReference>
<dbReference type="SUPFAM" id="SSF52096">
    <property type="entry name" value="ClpP/crotonase"/>
    <property type="match status" value="1"/>
</dbReference>
<dbReference type="EMBL" id="PYGF01000001">
    <property type="protein sequence ID" value="PSL07871.1"/>
    <property type="molecule type" value="Genomic_DNA"/>
</dbReference>
<dbReference type="Gene3D" id="3.90.226.10">
    <property type="entry name" value="2-enoyl-CoA Hydratase, Chain A, domain 1"/>
    <property type="match status" value="1"/>
</dbReference>
<name>A0A2P8EEH9_9BACT</name>
<dbReference type="Pfam" id="PF03572">
    <property type="entry name" value="Peptidase_S41"/>
    <property type="match status" value="1"/>
</dbReference>
<sequence>MKKHFRENLTWPLWAFILVFALGSCQDKEDQPIASANVATNEWIKEVMDEVYYWLEDMRTPISKDSDPEDYFESLLNRPTDRFSAIYPDYQELINSLQGVSREAGYEILLARESNQNENVLAFVVYTKKGSPAQSAGLLRGDIITQINGQTLTLSNYQNLLKQRSSAHTLNFFRFDTASNSYRPQPQVSLETVILSENPNFLDTIYTVNNQKIGYVIYHFFAPGVNGGNQYDQQMDEIFGRFKAEGINHLILDFRYNGGGFVGSAVNLASLIAPNVTSQDIFSRTKYNSFLSQFEQIRDLEIRRFNTKMQNLGNILEGNRVHIITSGRTASASELIINGLKPFMNVFLIGGRTVGKNVGSIPFEDEDNPDNKYGILPIVTMIFNRDGNSDYINGFVPNVEANELSQQVLLPLGDRNEYLLSLAIQQITGVGARVKLVERSDMGSSFEDKIRFGQIIENKISIKNHP</sequence>
<proteinExistence type="predicted"/>
<dbReference type="PANTHER" id="PTHR32060:SF30">
    <property type="entry name" value="CARBOXY-TERMINAL PROCESSING PROTEASE CTPA"/>
    <property type="match status" value="1"/>
</dbReference>
<dbReference type="InterPro" id="IPR041489">
    <property type="entry name" value="PDZ_6"/>
</dbReference>
<dbReference type="PROSITE" id="PS51257">
    <property type="entry name" value="PROKAR_LIPOPROTEIN"/>
    <property type="match status" value="1"/>
</dbReference>
<dbReference type="Pfam" id="PF17820">
    <property type="entry name" value="PDZ_6"/>
    <property type="match status" value="1"/>
</dbReference>
<protein>
    <submittedName>
        <fullName evidence="2">C-terminal processing protease CtpA/Prc</fullName>
    </submittedName>
</protein>
<dbReference type="CDD" id="cd07561">
    <property type="entry name" value="Peptidase_S41_CPP_like"/>
    <property type="match status" value="1"/>
</dbReference>
<dbReference type="AlphaFoldDB" id="A0A2P8EEH9"/>
<evidence type="ECO:0000313" key="3">
    <source>
        <dbReference type="Proteomes" id="UP000240708"/>
    </source>
</evidence>
<dbReference type="InterPro" id="IPR005151">
    <property type="entry name" value="Tail-specific_protease"/>
</dbReference>
<dbReference type="SUPFAM" id="SSF50156">
    <property type="entry name" value="PDZ domain-like"/>
    <property type="match status" value="1"/>
</dbReference>
<reference evidence="2 3" key="1">
    <citation type="submission" date="2018-03" db="EMBL/GenBank/DDBJ databases">
        <title>Genomic Encyclopedia of Archaeal and Bacterial Type Strains, Phase II (KMG-II): from individual species to whole genera.</title>
        <authorList>
            <person name="Goeker M."/>
        </authorList>
    </citation>
    <scope>NUCLEOTIDE SEQUENCE [LARGE SCALE GENOMIC DNA]</scope>
    <source>
        <strain evidence="2 3">DSM 28057</strain>
    </source>
</reference>
<dbReference type="OrthoDB" id="7168509at2"/>